<dbReference type="InterPro" id="IPR053194">
    <property type="entry name" value="tRNA_methyltr_O"/>
</dbReference>
<dbReference type="SUPFAM" id="SSF143555">
    <property type="entry name" value="FwdE-like"/>
    <property type="match status" value="1"/>
</dbReference>
<accession>A0A6N6N3L0</accession>
<evidence type="ECO:0000313" key="7">
    <source>
        <dbReference type="Proteomes" id="UP000438699"/>
    </source>
</evidence>
<comment type="caution">
    <text evidence="6">The sequence shown here is derived from an EMBL/GenBank/DDBJ whole genome shotgun (WGS) entry which is preliminary data.</text>
</comment>
<dbReference type="Pfam" id="PF01258">
    <property type="entry name" value="zf-dskA_traR"/>
    <property type="match status" value="1"/>
</dbReference>
<evidence type="ECO:0000313" key="6">
    <source>
        <dbReference type="EMBL" id="KAB1441663.1"/>
    </source>
</evidence>
<dbReference type="EMBL" id="WAIE01000003">
    <property type="protein sequence ID" value="KAB1441663.1"/>
    <property type="molecule type" value="Genomic_DNA"/>
</dbReference>
<dbReference type="PANTHER" id="PTHR39418">
    <property type="entry name" value="DEHYDROGENASE-RELATED"/>
    <property type="match status" value="1"/>
</dbReference>
<dbReference type="Pfam" id="PF02663">
    <property type="entry name" value="FmdE"/>
    <property type="match status" value="1"/>
</dbReference>
<dbReference type="PANTHER" id="PTHR39418:SF1">
    <property type="entry name" value="DEHYDROGENASE"/>
    <property type="match status" value="1"/>
</dbReference>
<dbReference type="InterPro" id="IPR000962">
    <property type="entry name" value="Znf_DskA_TraR"/>
</dbReference>
<dbReference type="AlphaFoldDB" id="A0A6N6N3L0"/>
<evidence type="ECO:0000256" key="1">
    <source>
        <dbReference type="ARBA" id="ARBA00022723"/>
    </source>
</evidence>
<protein>
    <submittedName>
        <fullName evidence="6">Formylmethanofuran dehydrogenase</fullName>
    </submittedName>
</protein>
<feature type="domain" description="Formylmethanofuran dehydrogenase subunit E" evidence="5">
    <location>
        <begin position="16"/>
        <end position="151"/>
    </location>
</feature>
<dbReference type="Proteomes" id="UP000438699">
    <property type="component" value="Unassembled WGS sequence"/>
</dbReference>
<dbReference type="RefSeq" id="WP_151150755.1">
    <property type="nucleotide sequence ID" value="NZ_WAIE01000003.1"/>
</dbReference>
<evidence type="ECO:0000256" key="3">
    <source>
        <dbReference type="ARBA" id="ARBA00022833"/>
    </source>
</evidence>
<feature type="domain" description="Zinc finger DksA/TraR C4-type" evidence="4">
    <location>
        <begin position="170"/>
        <end position="201"/>
    </location>
</feature>
<name>A0A6N6N3L0_9BACT</name>
<keyword evidence="3" id="KW-0862">Zinc</keyword>
<keyword evidence="1" id="KW-0479">Metal-binding</keyword>
<evidence type="ECO:0000256" key="2">
    <source>
        <dbReference type="ARBA" id="ARBA00022771"/>
    </source>
</evidence>
<proteinExistence type="predicted"/>
<dbReference type="InterPro" id="IPR003814">
    <property type="entry name" value="FmdEsu_dom"/>
</dbReference>
<sequence length="203" mass="22854">MSCTTPNHVIEEAVRFHGHVCPGLVIGIRASEVCLEEFGHNNDEPICCVCETDMCGVDAIQFMTGCTLGKGNLMQRDYGKTAFTFYRKRDGKGIRLLLNRDALGRDHDESSDLLKKSLEGTITAQEAERMEALREQTRQQILDAPIETLFTRMEPDQFIPRPPKILETLTCEHCGEGIMESRSRRFAGQTLCIPCFAKVEQKV</sequence>
<evidence type="ECO:0000259" key="5">
    <source>
        <dbReference type="Pfam" id="PF02663"/>
    </source>
</evidence>
<organism evidence="6 7">
    <name type="scientific">Pseudodesulfovibrio senegalensis</name>
    <dbReference type="NCBI Taxonomy" id="1721087"/>
    <lineage>
        <taxon>Bacteria</taxon>
        <taxon>Pseudomonadati</taxon>
        <taxon>Thermodesulfobacteriota</taxon>
        <taxon>Desulfovibrionia</taxon>
        <taxon>Desulfovibrionales</taxon>
        <taxon>Desulfovibrionaceae</taxon>
    </lineage>
</organism>
<dbReference type="Gene3D" id="3.30.1330.130">
    <property type="match status" value="1"/>
</dbReference>
<dbReference type="PIRSF" id="PIRSF006578">
    <property type="entry name" value="FwdE"/>
    <property type="match status" value="1"/>
</dbReference>
<evidence type="ECO:0000259" key="4">
    <source>
        <dbReference type="Pfam" id="PF01258"/>
    </source>
</evidence>
<keyword evidence="2" id="KW-0863">Zinc-finger</keyword>
<keyword evidence="7" id="KW-1185">Reference proteome</keyword>
<reference evidence="6 7" key="1">
    <citation type="journal article" date="2017" name="Int. J. Syst. Evol. Microbiol.">
        <title>Desulfovibrio senegalensis sp. nov., a mesophilic sulfate reducer isolated from marine sediment.</title>
        <authorList>
            <person name="Thioye A."/>
            <person name="Gam Z.B.A."/>
            <person name="Mbengue M."/>
            <person name="Cayol J.L."/>
            <person name="Joseph-Bartoli M."/>
            <person name="Toure-Kane C."/>
            <person name="Labat M."/>
        </authorList>
    </citation>
    <scope>NUCLEOTIDE SEQUENCE [LARGE SCALE GENOMIC DNA]</scope>
    <source>
        <strain evidence="6 7">DSM 101509</strain>
    </source>
</reference>
<dbReference type="InterPro" id="IPR026328">
    <property type="entry name" value="FmdE"/>
</dbReference>
<dbReference type="OrthoDB" id="9804309at2"/>
<gene>
    <name evidence="6" type="ORF">F8A88_08675</name>
</gene>
<dbReference type="GO" id="GO:0008270">
    <property type="term" value="F:zinc ion binding"/>
    <property type="evidence" value="ECO:0007669"/>
    <property type="project" value="UniProtKB-KW"/>
</dbReference>